<proteinExistence type="predicted"/>
<evidence type="ECO:0000313" key="2">
    <source>
        <dbReference type="EMBL" id="MBD7948493.1"/>
    </source>
</evidence>
<dbReference type="PANTHER" id="PTHR30157">
    <property type="entry name" value="FERRIC REDUCTASE, NADPH-DEPENDENT"/>
    <property type="match status" value="1"/>
</dbReference>
<organism evidence="2 3">
    <name type="scientific">Psychrobacter communis</name>
    <dbReference type="NCBI Taxonomy" id="2762238"/>
    <lineage>
        <taxon>Bacteria</taxon>
        <taxon>Pseudomonadati</taxon>
        <taxon>Pseudomonadota</taxon>
        <taxon>Gammaproteobacteria</taxon>
        <taxon>Moraxellales</taxon>
        <taxon>Moraxellaceae</taxon>
        <taxon>Psychrobacter</taxon>
    </lineage>
</organism>
<dbReference type="RefSeq" id="WP_191692366.1">
    <property type="nucleotide sequence ID" value="NZ_JACSQR010000038.1"/>
</dbReference>
<dbReference type="InterPro" id="IPR039261">
    <property type="entry name" value="FNR_nucleotide-bd"/>
</dbReference>
<evidence type="ECO:0000259" key="1">
    <source>
        <dbReference type="Pfam" id="PF04954"/>
    </source>
</evidence>
<protein>
    <submittedName>
        <fullName evidence="2">Siderophore-interacting protein</fullName>
    </submittedName>
</protein>
<dbReference type="Gene3D" id="2.40.30.10">
    <property type="entry name" value="Translation factors"/>
    <property type="match status" value="1"/>
</dbReference>
<gene>
    <name evidence="2" type="ORF">H9653_10805</name>
</gene>
<evidence type="ECO:0000313" key="3">
    <source>
        <dbReference type="Proteomes" id="UP000606724"/>
    </source>
</evidence>
<dbReference type="CDD" id="cd06193">
    <property type="entry name" value="siderophore_interacting"/>
    <property type="match status" value="1"/>
</dbReference>
<comment type="caution">
    <text evidence="2">The sequence shown here is derived from an EMBL/GenBank/DDBJ whole genome shotgun (WGS) entry which is preliminary data.</text>
</comment>
<dbReference type="Pfam" id="PF04954">
    <property type="entry name" value="SIP"/>
    <property type="match status" value="1"/>
</dbReference>
<keyword evidence="3" id="KW-1185">Reference proteome</keyword>
<dbReference type="PANTHER" id="PTHR30157:SF0">
    <property type="entry name" value="NADPH-DEPENDENT FERRIC-CHELATE REDUCTASE"/>
    <property type="match status" value="1"/>
</dbReference>
<reference evidence="2 3" key="1">
    <citation type="submission" date="2020-08" db="EMBL/GenBank/DDBJ databases">
        <title>A Genomic Blueprint of the Chicken Gut Microbiome.</title>
        <authorList>
            <person name="Gilroy R."/>
            <person name="Ravi A."/>
            <person name="Getino M."/>
            <person name="Pursley I."/>
            <person name="Horton D.L."/>
            <person name="Alikhan N.-F."/>
            <person name="Baker D."/>
            <person name="Gharbi K."/>
            <person name="Hall N."/>
            <person name="Watson M."/>
            <person name="Adriaenssens E.M."/>
            <person name="Foster-Nyarko E."/>
            <person name="Jarju S."/>
            <person name="Secka A."/>
            <person name="Antonio M."/>
            <person name="Oren A."/>
            <person name="Chaudhuri R."/>
            <person name="La Ragione R.M."/>
            <person name="Hildebrand F."/>
            <person name="Pallen M.J."/>
        </authorList>
    </citation>
    <scope>NUCLEOTIDE SEQUENCE [LARGE SCALE GENOMIC DNA]</scope>
    <source>
        <strain evidence="2 3">Sa4CVA2</strain>
    </source>
</reference>
<name>A0ABR8RL68_9GAMM</name>
<dbReference type="InterPro" id="IPR039374">
    <property type="entry name" value="SIP_fam"/>
</dbReference>
<sequence length="380" mass="42524">MSQVFDQHYTDKVPLPVAAKIKFMNHINDEHQDELAMFVEAFADTKLSNDVAVVVAEVYSDGLLLEAAAQNSESLPSHKAESLPDVVKQFFIEFENVIDETVSLKSQYINLLQVASKKLGKQAIKQQERYFTVIDSYYASPNMYRLVVIAPADSPLNHAGYAYLFEMNTDISNSHESANASDNASERLQRYYTLRKAWQDAGTQRIHGWVDTYIHGDTPGGNWARAAQAGTQLKSVRDYPEKIAHLNDGQCLLICDETSIPTVANLLENWHNPIAPIVIVVTHDVADRAYLQDIELSQTLAQIDNFKKDSITHILNTPTTNLPDAVLSVIDTRLEGASIVIEKVWGALGASDAKILKRQLKAKFGLSRQDMVMKVYWRAS</sequence>
<dbReference type="Gene3D" id="3.40.50.80">
    <property type="entry name" value="Nucleotide-binding domain of ferredoxin-NADP reductase (FNR) module"/>
    <property type="match status" value="1"/>
</dbReference>
<feature type="domain" description="SIP-like Rossmann fold" evidence="1">
    <location>
        <begin position="251"/>
        <end position="379"/>
    </location>
</feature>
<dbReference type="Proteomes" id="UP000606724">
    <property type="component" value="Unassembled WGS sequence"/>
</dbReference>
<dbReference type="EMBL" id="JACSQR010000038">
    <property type="protein sequence ID" value="MBD7948493.1"/>
    <property type="molecule type" value="Genomic_DNA"/>
</dbReference>
<dbReference type="InterPro" id="IPR007037">
    <property type="entry name" value="SIP_rossman_dom"/>
</dbReference>
<accession>A0ABR8RL68</accession>